<dbReference type="Proteomes" id="UP000784294">
    <property type="component" value="Unassembled WGS sequence"/>
</dbReference>
<comment type="caution">
    <text evidence="2">The sequence shown here is derived from an EMBL/GenBank/DDBJ whole genome shotgun (WGS) entry which is preliminary data.</text>
</comment>
<evidence type="ECO:0000313" key="2">
    <source>
        <dbReference type="EMBL" id="VEL38797.1"/>
    </source>
</evidence>
<accession>A0A448XKK3</accession>
<protein>
    <submittedName>
        <fullName evidence="2">Uncharacterized protein</fullName>
    </submittedName>
</protein>
<name>A0A448XKK3_9PLAT</name>
<organism evidence="2 3">
    <name type="scientific">Protopolystoma xenopodis</name>
    <dbReference type="NCBI Taxonomy" id="117903"/>
    <lineage>
        <taxon>Eukaryota</taxon>
        <taxon>Metazoa</taxon>
        <taxon>Spiralia</taxon>
        <taxon>Lophotrochozoa</taxon>
        <taxon>Platyhelminthes</taxon>
        <taxon>Monogenea</taxon>
        <taxon>Polyopisthocotylea</taxon>
        <taxon>Polystomatidea</taxon>
        <taxon>Polystomatidae</taxon>
        <taxon>Protopolystoma</taxon>
    </lineage>
</organism>
<feature type="region of interest" description="Disordered" evidence="1">
    <location>
        <begin position="122"/>
        <end position="167"/>
    </location>
</feature>
<sequence>MQNFGAPPQKQDDVVLEVDQINDPLLRGTRTVLEKKGELYGAQFSPRRRSFRSQAKGVAGSETHALSLKLATDAPSQIEPGCGSASHSCGKKRSQARVPVQVRIPIWVRMWVQVKGSGSVSAFDSDAGSGSGSVLGSSAGSGLGLGPGSRPGTVDKSPPDRNGGICY</sequence>
<feature type="compositionally biased region" description="Gly residues" evidence="1">
    <location>
        <begin position="129"/>
        <end position="149"/>
    </location>
</feature>
<evidence type="ECO:0000313" key="3">
    <source>
        <dbReference type="Proteomes" id="UP000784294"/>
    </source>
</evidence>
<proteinExistence type="predicted"/>
<dbReference type="AlphaFoldDB" id="A0A448XKK3"/>
<evidence type="ECO:0000256" key="1">
    <source>
        <dbReference type="SAM" id="MobiDB-lite"/>
    </source>
</evidence>
<reference evidence="2" key="1">
    <citation type="submission" date="2018-11" db="EMBL/GenBank/DDBJ databases">
        <authorList>
            <consortium name="Pathogen Informatics"/>
        </authorList>
    </citation>
    <scope>NUCLEOTIDE SEQUENCE</scope>
</reference>
<gene>
    <name evidence="2" type="ORF">PXEA_LOCUS32237</name>
</gene>
<dbReference type="EMBL" id="CAAALY010259015">
    <property type="protein sequence ID" value="VEL38797.1"/>
    <property type="molecule type" value="Genomic_DNA"/>
</dbReference>
<keyword evidence="3" id="KW-1185">Reference proteome</keyword>